<dbReference type="GO" id="GO:0030145">
    <property type="term" value="F:manganese ion binding"/>
    <property type="evidence" value="ECO:0007669"/>
    <property type="project" value="TreeGrafter"/>
</dbReference>
<dbReference type="RefSeq" id="WP_174409812.1">
    <property type="nucleotide sequence ID" value="NZ_BLVP01000008.1"/>
</dbReference>
<feature type="binding site" evidence="9">
    <location>
        <position position="258"/>
    </location>
    <ligand>
        <name>Mn(2+)</name>
        <dbReference type="ChEBI" id="CHEBI:29035"/>
    </ligand>
</feature>
<dbReference type="Gene3D" id="1.10.1740.10">
    <property type="match status" value="1"/>
</dbReference>
<feature type="binding site" evidence="9">
    <location>
        <position position="162"/>
    </location>
    <ligand>
        <name>1-deoxy-D-xylulose 5-phosphate</name>
        <dbReference type="ChEBI" id="CHEBI:57792"/>
    </ligand>
</feature>
<accession>A0A7J0BTY9</accession>
<dbReference type="InterPro" id="IPR013512">
    <property type="entry name" value="DXP_reductoisomerase_N"/>
</dbReference>
<feature type="binding site" evidence="9">
    <location>
        <position position="255"/>
    </location>
    <ligand>
        <name>1-deoxy-D-xylulose 5-phosphate</name>
        <dbReference type="ChEBI" id="CHEBI:57792"/>
    </ligand>
</feature>
<evidence type="ECO:0000256" key="4">
    <source>
        <dbReference type="ARBA" id="ARBA00022857"/>
    </source>
</evidence>
<dbReference type="PANTHER" id="PTHR30525">
    <property type="entry name" value="1-DEOXY-D-XYLULOSE 5-PHOSPHATE REDUCTOISOMERASE"/>
    <property type="match status" value="1"/>
</dbReference>
<keyword evidence="9" id="KW-0460">Magnesium</keyword>
<feature type="region of interest" description="Disordered" evidence="10">
    <location>
        <begin position="1"/>
        <end position="21"/>
    </location>
</feature>
<evidence type="ECO:0000313" key="14">
    <source>
        <dbReference type="EMBL" id="GFM37180.1"/>
    </source>
</evidence>
<dbReference type="EMBL" id="BLVP01000008">
    <property type="protein sequence ID" value="GFM37180.1"/>
    <property type="molecule type" value="Genomic_DNA"/>
</dbReference>
<feature type="binding site" evidence="9">
    <location>
        <position position="242"/>
    </location>
    <ligand>
        <name>NADPH</name>
        <dbReference type="ChEBI" id="CHEBI:57783"/>
    </ligand>
</feature>
<feature type="binding site" evidence="9">
    <location>
        <position position="51"/>
    </location>
    <ligand>
        <name>NADPH</name>
        <dbReference type="ChEBI" id="CHEBI:57783"/>
    </ligand>
</feature>
<keyword evidence="15" id="KW-1185">Reference proteome</keyword>
<feature type="binding site" evidence="9">
    <location>
        <position position="74"/>
    </location>
    <ligand>
        <name>NADPH</name>
        <dbReference type="ChEBI" id="CHEBI:57783"/>
    </ligand>
</feature>
<evidence type="ECO:0000256" key="6">
    <source>
        <dbReference type="ARBA" id="ARBA00023211"/>
    </source>
</evidence>
<proteinExistence type="inferred from homology"/>
<organism evidence="14 15">
    <name type="scientific">Desulfovibrio psychrotolerans</name>
    <dbReference type="NCBI Taxonomy" id="415242"/>
    <lineage>
        <taxon>Bacteria</taxon>
        <taxon>Pseudomonadati</taxon>
        <taxon>Thermodesulfobacteriota</taxon>
        <taxon>Desulfovibrionia</taxon>
        <taxon>Desulfovibrionales</taxon>
        <taxon>Desulfovibrionaceae</taxon>
        <taxon>Desulfovibrio</taxon>
    </lineage>
</organism>
<dbReference type="Gene3D" id="3.40.50.720">
    <property type="entry name" value="NAD(P)-binding Rossmann-like Domain"/>
    <property type="match status" value="1"/>
</dbReference>
<dbReference type="InterPro" id="IPR026877">
    <property type="entry name" value="DXPR_C"/>
</dbReference>
<dbReference type="InterPro" id="IPR036291">
    <property type="entry name" value="NAD(P)-bd_dom_sf"/>
</dbReference>
<evidence type="ECO:0000256" key="3">
    <source>
        <dbReference type="ARBA" id="ARBA00022723"/>
    </source>
</evidence>
<comment type="caution">
    <text evidence="14">The sequence shown here is derived from an EMBL/GenBank/DDBJ whole genome shotgun (WGS) entry which is preliminary data.</text>
</comment>
<keyword evidence="4 9" id="KW-0521">NADP</keyword>
<evidence type="ECO:0000256" key="9">
    <source>
        <dbReference type="HAMAP-Rule" id="MF_00183"/>
    </source>
</evidence>
<comment type="similarity">
    <text evidence="2 9">Belongs to the DXR family.</text>
</comment>
<dbReference type="SUPFAM" id="SSF55347">
    <property type="entry name" value="Glyceraldehyde-3-phosphate dehydrogenase-like, C-terminal domain"/>
    <property type="match status" value="1"/>
</dbReference>
<dbReference type="HAMAP" id="MF_00183">
    <property type="entry name" value="DXP_reductoisom"/>
    <property type="match status" value="1"/>
</dbReference>
<comment type="cofactor">
    <cofactor evidence="9">
        <name>Mg(2+)</name>
        <dbReference type="ChEBI" id="CHEBI:18420"/>
    </cofactor>
    <cofactor evidence="9">
        <name>Mn(2+)</name>
        <dbReference type="ChEBI" id="CHEBI:29035"/>
    </cofactor>
</comment>
<dbReference type="InterPro" id="IPR013644">
    <property type="entry name" value="DXP_reductoisomerase_C"/>
</dbReference>
<feature type="domain" description="1-deoxy-D-xylulose 5-phosphate reductoisomerase C-terminal" evidence="12">
    <location>
        <begin position="183"/>
        <end position="266"/>
    </location>
</feature>
<feature type="binding site" evidence="9">
    <location>
        <position position="249"/>
    </location>
    <ligand>
        <name>1-deoxy-D-xylulose 5-phosphate</name>
        <dbReference type="ChEBI" id="CHEBI:57792"/>
    </ligand>
</feature>
<dbReference type="AlphaFoldDB" id="A0A7J0BTY9"/>
<comment type="function">
    <text evidence="9">Catalyzes the NADPH-dependent rearrangement and reduction of 1-deoxy-D-xylulose-5-phosphate (DXP) to 2-C-methyl-D-erythritol 4-phosphate (MEP).</text>
</comment>
<feature type="binding site" evidence="9">
    <location>
        <position position="189"/>
    </location>
    <ligand>
        <name>Mn(2+)</name>
        <dbReference type="ChEBI" id="CHEBI:29035"/>
    </ligand>
</feature>
<feature type="binding site" evidence="9">
    <location>
        <position position="258"/>
    </location>
    <ligand>
        <name>1-deoxy-D-xylulose 5-phosphate</name>
        <dbReference type="ChEBI" id="CHEBI:57792"/>
    </ligand>
</feature>
<feature type="binding site" evidence="9">
    <location>
        <position position="188"/>
    </location>
    <ligand>
        <name>1-deoxy-D-xylulose 5-phosphate</name>
        <dbReference type="ChEBI" id="CHEBI:57792"/>
    </ligand>
</feature>
<keyword evidence="3 9" id="KW-0479">Metal-binding</keyword>
<dbReference type="GO" id="GO:0070402">
    <property type="term" value="F:NADPH binding"/>
    <property type="evidence" value="ECO:0007669"/>
    <property type="project" value="InterPro"/>
</dbReference>
<feature type="binding site" evidence="9">
    <location>
        <position position="187"/>
    </location>
    <ligand>
        <name>Mn(2+)</name>
        <dbReference type="ChEBI" id="CHEBI:29035"/>
    </ligand>
</feature>
<evidence type="ECO:0000256" key="10">
    <source>
        <dbReference type="SAM" id="MobiDB-lite"/>
    </source>
</evidence>
<feature type="binding site" evidence="9">
    <location>
        <position position="213"/>
    </location>
    <ligand>
        <name>1-deoxy-D-xylulose 5-phosphate</name>
        <dbReference type="ChEBI" id="CHEBI:57792"/>
    </ligand>
</feature>
<feature type="domain" description="1-deoxy-D-xylulose 5-phosphate reductoisomerase N-terminal" evidence="11">
    <location>
        <begin position="42"/>
        <end position="169"/>
    </location>
</feature>
<evidence type="ECO:0000256" key="1">
    <source>
        <dbReference type="ARBA" id="ARBA00005094"/>
    </source>
</evidence>
<feature type="binding site" evidence="9">
    <location>
        <position position="236"/>
    </location>
    <ligand>
        <name>1-deoxy-D-xylulose 5-phosphate</name>
        <dbReference type="ChEBI" id="CHEBI:57792"/>
    </ligand>
</feature>
<evidence type="ECO:0000259" key="11">
    <source>
        <dbReference type="Pfam" id="PF02670"/>
    </source>
</evidence>
<feature type="binding site" evidence="9">
    <location>
        <position position="49"/>
    </location>
    <ligand>
        <name>NADPH</name>
        <dbReference type="ChEBI" id="CHEBI:57783"/>
    </ligand>
</feature>
<dbReference type="GO" id="GO:0016853">
    <property type="term" value="F:isomerase activity"/>
    <property type="evidence" value="ECO:0007669"/>
    <property type="project" value="UniProtKB-KW"/>
</dbReference>
<dbReference type="Pfam" id="PF13288">
    <property type="entry name" value="DXPR_C"/>
    <property type="match status" value="1"/>
</dbReference>
<dbReference type="Pfam" id="PF08436">
    <property type="entry name" value="DXP_redisom_C"/>
    <property type="match status" value="1"/>
</dbReference>
<comment type="catalytic activity">
    <reaction evidence="8">
        <text>2-C-methyl-D-erythritol 4-phosphate + NADP(+) = 1-deoxy-D-xylulose 5-phosphate + NADPH + H(+)</text>
        <dbReference type="Rhea" id="RHEA:13717"/>
        <dbReference type="ChEBI" id="CHEBI:15378"/>
        <dbReference type="ChEBI" id="CHEBI:57783"/>
        <dbReference type="ChEBI" id="CHEBI:57792"/>
        <dbReference type="ChEBI" id="CHEBI:58262"/>
        <dbReference type="ChEBI" id="CHEBI:58349"/>
        <dbReference type="EC" id="1.1.1.267"/>
    </reaction>
    <physiologicalReaction direction="right-to-left" evidence="8">
        <dbReference type="Rhea" id="RHEA:13719"/>
    </physiologicalReaction>
</comment>
<keyword evidence="7 9" id="KW-0414">Isoprene biosynthesis</keyword>
<feature type="binding site" evidence="9">
    <location>
        <position position="163"/>
    </location>
    <ligand>
        <name>NADPH</name>
        <dbReference type="ChEBI" id="CHEBI:57783"/>
    </ligand>
</feature>
<dbReference type="FunFam" id="3.40.50.720:FF:000045">
    <property type="entry name" value="1-deoxy-D-xylulose 5-phosphate reductoisomerase"/>
    <property type="match status" value="1"/>
</dbReference>
<dbReference type="PANTHER" id="PTHR30525:SF0">
    <property type="entry name" value="1-DEOXY-D-XYLULOSE 5-PHOSPHATE REDUCTOISOMERASE, CHLOROPLASTIC"/>
    <property type="match status" value="1"/>
</dbReference>
<feature type="binding site" evidence="9">
    <location>
        <position position="48"/>
    </location>
    <ligand>
        <name>NADPH</name>
        <dbReference type="ChEBI" id="CHEBI:57783"/>
    </ligand>
</feature>
<dbReference type="InterPro" id="IPR036169">
    <property type="entry name" value="DXPR_C_sf"/>
</dbReference>
<name>A0A7J0BTY9_9BACT</name>
<feature type="domain" description="DXP reductoisomerase C-terminal" evidence="13">
    <location>
        <begin position="298"/>
        <end position="414"/>
    </location>
</feature>
<feature type="binding site" evidence="9">
    <location>
        <position position="189"/>
    </location>
    <ligand>
        <name>1-deoxy-D-xylulose 5-phosphate</name>
        <dbReference type="ChEBI" id="CHEBI:57792"/>
    </ligand>
</feature>
<dbReference type="Proteomes" id="UP000503820">
    <property type="component" value="Unassembled WGS sequence"/>
</dbReference>
<evidence type="ECO:0000256" key="7">
    <source>
        <dbReference type="ARBA" id="ARBA00023229"/>
    </source>
</evidence>
<evidence type="ECO:0000256" key="2">
    <source>
        <dbReference type="ARBA" id="ARBA00006825"/>
    </source>
</evidence>
<dbReference type="InterPro" id="IPR003821">
    <property type="entry name" value="DXP_reductoisomerase"/>
</dbReference>
<dbReference type="SUPFAM" id="SSF51735">
    <property type="entry name" value="NAD(P)-binding Rossmann-fold domains"/>
    <property type="match status" value="1"/>
</dbReference>
<dbReference type="NCBIfam" id="TIGR00243">
    <property type="entry name" value="Dxr"/>
    <property type="match status" value="1"/>
</dbReference>
<comment type="pathway">
    <text evidence="1 9">Isoprenoid biosynthesis; isopentenyl diphosphate biosynthesis via DXP pathway; isopentenyl diphosphate from 1-deoxy-D-xylulose 5-phosphate: step 1/6.</text>
</comment>
<dbReference type="Pfam" id="PF02670">
    <property type="entry name" value="DXP_reductoisom"/>
    <property type="match status" value="1"/>
</dbReference>
<evidence type="ECO:0000259" key="12">
    <source>
        <dbReference type="Pfam" id="PF08436"/>
    </source>
</evidence>
<gene>
    <name evidence="9 14" type="primary">dxr</name>
    <name evidence="14" type="ORF">DSM19430T_18640</name>
</gene>
<feature type="binding site" evidence="9">
    <location>
        <position position="161"/>
    </location>
    <ligand>
        <name>NADPH</name>
        <dbReference type="ChEBI" id="CHEBI:57783"/>
    </ligand>
</feature>
<feature type="binding site" evidence="9">
    <location>
        <position position="50"/>
    </location>
    <ligand>
        <name>NADPH</name>
        <dbReference type="ChEBI" id="CHEBI:57783"/>
    </ligand>
</feature>
<keyword evidence="6 9" id="KW-0464">Manganese</keyword>
<dbReference type="EC" id="1.1.1.267" evidence="9"/>
<sequence length="433" mass="45993">MVTAPQRSAPQHDDSTDEGHPRIRYISPLPGAAWAGEFPRSVVVLGSTGSIGTSALQVLAEQPDDFRVIGLAGARNLDLLARQAAQWRPACLAVLDAQAAQALRSMLPAGYNPTILHGPQGYADMATLPEASTVLSAQVGAAGLRATHAAAEAGKIIALANKESLVLAGDLFRETCARTGASILPVDSEHNAIFQALSGHDGSPVRRIILTASGGPFRGRDAAFLATVTPAQALAHPNWSMGAKISIDSATLMNKGLEVIEAYHLYGLPLDRIEVVVHPQSIIHSLVEYADASQLAHMGPPDMRIAIAYCLGWPRLLRTGVPPLDLITCGPLTFEQPDLSSFPCLELARQSLRGGKGLPVVLNAANEVAVERFLQEQVPFSAIPALIERAMHAHGGPAPASLDDIEALDGETRARVRQWADAYRPTPRSQTRP</sequence>
<dbReference type="SUPFAM" id="SSF69055">
    <property type="entry name" value="1-deoxy-D-xylulose-5-phosphate reductoisomerase, C-terminal domain"/>
    <property type="match status" value="1"/>
</dbReference>
<reference evidence="14 15" key="1">
    <citation type="submission" date="2020-05" db="EMBL/GenBank/DDBJ databases">
        <title>Draft genome sequence of Desulfovibrio psychrotolerans JS1T.</title>
        <authorList>
            <person name="Ueno A."/>
            <person name="Tamazawa S."/>
            <person name="Tamamura S."/>
            <person name="Murakami T."/>
            <person name="Kiyama T."/>
            <person name="Inomata H."/>
            <person name="Amano Y."/>
            <person name="Miyakawa K."/>
            <person name="Tamaki H."/>
            <person name="Naganuma T."/>
            <person name="Kaneko K."/>
        </authorList>
    </citation>
    <scope>NUCLEOTIDE SEQUENCE [LARGE SCALE GENOMIC DNA]</scope>
    <source>
        <strain evidence="14 15">JS1</strain>
    </source>
</reference>
<keyword evidence="14" id="KW-0413">Isomerase</keyword>
<evidence type="ECO:0000259" key="13">
    <source>
        <dbReference type="Pfam" id="PF13288"/>
    </source>
</evidence>
<evidence type="ECO:0000256" key="8">
    <source>
        <dbReference type="ARBA" id="ARBA00048543"/>
    </source>
</evidence>
<keyword evidence="5 9" id="KW-0560">Oxidoreductase</keyword>
<evidence type="ECO:0000313" key="15">
    <source>
        <dbReference type="Proteomes" id="UP000503820"/>
    </source>
</evidence>
<dbReference type="UniPathway" id="UPA00056">
    <property type="reaction ID" value="UER00092"/>
</dbReference>
<protein>
    <recommendedName>
        <fullName evidence="9">1-deoxy-D-xylulose 5-phosphate reductoisomerase</fullName>
        <shortName evidence="9">DXP reductoisomerase</shortName>
        <ecNumber evidence="9">1.1.1.267</ecNumber>
    </recommendedName>
    <alternativeName>
        <fullName evidence="9">1-deoxyxylulose-5-phosphate reductoisomerase</fullName>
    </alternativeName>
    <alternativeName>
        <fullName evidence="9">2-C-methyl-D-erythritol 4-phosphate synthase</fullName>
    </alternativeName>
</protein>
<dbReference type="GO" id="GO:0030604">
    <property type="term" value="F:1-deoxy-D-xylulose-5-phosphate reductoisomerase activity"/>
    <property type="evidence" value="ECO:0007669"/>
    <property type="project" value="UniProtKB-UniRule"/>
</dbReference>
<feature type="binding site" evidence="9">
    <location>
        <position position="254"/>
    </location>
    <ligand>
        <name>1-deoxy-D-xylulose 5-phosphate</name>
        <dbReference type="ChEBI" id="CHEBI:57792"/>
    </ligand>
</feature>
<feature type="binding site" evidence="9">
    <location>
        <position position="75"/>
    </location>
    <ligand>
        <name>NADPH</name>
        <dbReference type="ChEBI" id="CHEBI:57783"/>
    </ligand>
</feature>
<dbReference type="GO" id="GO:0051484">
    <property type="term" value="P:isopentenyl diphosphate biosynthetic process, methylerythritol 4-phosphate pathway involved in terpenoid biosynthetic process"/>
    <property type="evidence" value="ECO:0007669"/>
    <property type="project" value="UniProtKB-ARBA"/>
</dbReference>
<feature type="compositionally biased region" description="Basic and acidic residues" evidence="10">
    <location>
        <begin position="10"/>
        <end position="21"/>
    </location>
</feature>
<feature type="binding site" evidence="9">
    <location>
        <position position="76"/>
    </location>
    <ligand>
        <name>NADPH</name>
        <dbReference type="ChEBI" id="CHEBI:57783"/>
    </ligand>
</feature>
<evidence type="ECO:0000256" key="5">
    <source>
        <dbReference type="ARBA" id="ARBA00023002"/>
    </source>
</evidence>
<dbReference type="PIRSF" id="PIRSF006205">
    <property type="entry name" value="Dxp_reductismrs"/>
    <property type="match status" value="1"/>
</dbReference>